<reference evidence="2" key="1">
    <citation type="submission" date="2018-12" db="EMBL/GenBank/DDBJ databases">
        <title>Tengunoibacter tsumagoiensis gen. nov., sp. nov., Dictyobacter kobayashii sp. nov., D. alpinus sp. nov., and D. joshuensis sp. nov. and description of Dictyobacteraceae fam. nov. within the order Ktedonobacterales isolated from Tengu-no-mugimeshi.</title>
        <authorList>
            <person name="Wang C.M."/>
            <person name="Zheng Y."/>
            <person name="Sakai Y."/>
            <person name="Toyoda A."/>
            <person name="Minakuchi Y."/>
            <person name="Abe K."/>
            <person name="Yokota A."/>
            <person name="Yabe S."/>
        </authorList>
    </citation>
    <scope>NUCLEOTIDE SEQUENCE [LARGE SCALE GENOMIC DNA]</scope>
    <source>
        <strain evidence="2">S-27</strain>
    </source>
</reference>
<name>A0A401ZE74_9CHLR</name>
<evidence type="ECO:0000313" key="2">
    <source>
        <dbReference type="Proteomes" id="UP000287224"/>
    </source>
</evidence>
<proteinExistence type="predicted"/>
<dbReference type="AlphaFoldDB" id="A0A401ZE74"/>
<dbReference type="Proteomes" id="UP000287224">
    <property type="component" value="Unassembled WGS sequence"/>
</dbReference>
<dbReference type="OrthoDB" id="158438at2"/>
<dbReference type="EMBL" id="BIFQ01000001">
    <property type="protein sequence ID" value="GCE05133.1"/>
    <property type="molecule type" value="Genomic_DNA"/>
</dbReference>
<accession>A0A401ZE74</accession>
<keyword evidence="2" id="KW-1185">Reference proteome</keyword>
<protein>
    <submittedName>
        <fullName evidence="1">Uncharacterized protein</fullName>
    </submittedName>
</protein>
<evidence type="ECO:0000313" key="1">
    <source>
        <dbReference type="EMBL" id="GCE05133.1"/>
    </source>
</evidence>
<comment type="caution">
    <text evidence="1">The sequence shown here is derived from an EMBL/GenBank/DDBJ whole genome shotgun (WGS) entry which is preliminary data.</text>
</comment>
<dbReference type="RefSeq" id="WP_126596209.1">
    <property type="nucleotide sequence ID" value="NZ_BIFQ01000001.1"/>
</dbReference>
<organism evidence="1 2">
    <name type="scientific">Dictyobacter aurantiacus</name>
    <dbReference type="NCBI Taxonomy" id="1936993"/>
    <lineage>
        <taxon>Bacteria</taxon>
        <taxon>Bacillati</taxon>
        <taxon>Chloroflexota</taxon>
        <taxon>Ktedonobacteria</taxon>
        <taxon>Ktedonobacterales</taxon>
        <taxon>Dictyobacteraceae</taxon>
        <taxon>Dictyobacter</taxon>
    </lineage>
</organism>
<sequence>MQDIAPEVLSIADACLGGLQGRSALLIGPEEQRYPYLTLLRQERMKYIYQEETPERAPYILPYVQLLIYTPAITRFEGQRLAIPYLTAATIAKGCEGRRTPLLIFDLAPTTSVEELAGLLPAVCLYTPEDLRRILCKTAIKAS</sequence>
<gene>
    <name evidence="1" type="ORF">KDAU_24620</name>
</gene>